<evidence type="ECO:0000259" key="2">
    <source>
        <dbReference type="PROSITE" id="PS50181"/>
    </source>
</evidence>
<dbReference type="PANTHER" id="PTHR16008">
    <property type="entry name" value="F-BOX ONLY PROTEIN 4"/>
    <property type="match status" value="1"/>
</dbReference>
<dbReference type="Proteomes" id="UP001374579">
    <property type="component" value="Unassembled WGS sequence"/>
</dbReference>
<dbReference type="EMBL" id="JBAMIC010000001">
    <property type="protein sequence ID" value="KAK7115664.1"/>
    <property type="molecule type" value="Genomic_DNA"/>
</dbReference>
<sequence>MDGAGAARTGSLKGKPGRKNKKRTPKKRATSHQSSQSTGSVSIGPDRYHCTSFPLVSDLVSPPRPASEDESSRMSWCSADDKTWNCLPLLLLPTECWLKIFSFLPYLDKGRVARVCRDWSGLIRNPCLWDRVSFSELPQSCLPTARDHSQSDQCYCCFQRRVFLFAHFLESLRPILRYLEFKFDISDSKAQYLQIVERLLAKCACRDLRVAHLNWKETPSEPLWLEQDGMSRCEEVVQKHRFRQRLFIQFFDRFTSLAPRLSTLVLPFDWSDTGIASLGRLKNLRNLVVEKYFVFQHLPQVSLDRFLGSLPHLQKLLLEVWTPSAHGLLLYTMAHKMLQYLDISQSRGFYLQALSMPQLRRFRVARHPWNGPLVLAEHVNIVCLHTVLSVGSPRLTKINDHYLETDWQHNPSERLEEVLKGVCSCRKHKTGWAM</sequence>
<proteinExistence type="predicted"/>
<evidence type="ECO:0000313" key="4">
    <source>
        <dbReference type="Proteomes" id="UP001374579"/>
    </source>
</evidence>
<organism evidence="3 4">
    <name type="scientific">Littorina saxatilis</name>
    <dbReference type="NCBI Taxonomy" id="31220"/>
    <lineage>
        <taxon>Eukaryota</taxon>
        <taxon>Metazoa</taxon>
        <taxon>Spiralia</taxon>
        <taxon>Lophotrochozoa</taxon>
        <taxon>Mollusca</taxon>
        <taxon>Gastropoda</taxon>
        <taxon>Caenogastropoda</taxon>
        <taxon>Littorinimorpha</taxon>
        <taxon>Littorinoidea</taxon>
        <taxon>Littorinidae</taxon>
        <taxon>Littorina</taxon>
    </lineage>
</organism>
<dbReference type="PANTHER" id="PTHR16008:SF6">
    <property type="entry name" value="SI:DKEY-12E7.1"/>
    <property type="match status" value="1"/>
</dbReference>
<name>A0AAN9C1Q6_9CAEN</name>
<feature type="compositionally biased region" description="Low complexity" evidence="1">
    <location>
        <begin position="31"/>
        <end position="42"/>
    </location>
</feature>
<dbReference type="GO" id="GO:0000209">
    <property type="term" value="P:protein polyubiquitination"/>
    <property type="evidence" value="ECO:0007669"/>
    <property type="project" value="TreeGrafter"/>
</dbReference>
<dbReference type="InterPro" id="IPR032675">
    <property type="entry name" value="LRR_dom_sf"/>
</dbReference>
<dbReference type="Gene3D" id="3.80.10.10">
    <property type="entry name" value="Ribonuclease Inhibitor"/>
    <property type="match status" value="1"/>
</dbReference>
<keyword evidence="4" id="KW-1185">Reference proteome</keyword>
<reference evidence="3 4" key="1">
    <citation type="submission" date="2024-02" db="EMBL/GenBank/DDBJ databases">
        <title>Chromosome-scale genome assembly of the rough periwinkle Littorina saxatilis.</title>
        <authorList>
            <person name="De Jode A."/>
            <person name="Faria R."/>
            <person name="Formenti G."/>
            <person name="Sims Y."/>
            <person name="Smith T.P."/>
            <person name="Tracey A."/>
            <person name="Wood J.M.D."/>
            <person name="Zagrodzka Z.B."/>
            <person name="Johannesson K."/>
            <person name="Butlin R.K."/>
            <person name="Leder E.H."/>
        </authorList>
    </citation>
    <scope>NUCLEOTIDE SEQUENCE [LARGE SCALE GENOMIC DNA]</scope>
    <source>
        <strain evidence="3">Snail1</strain>
        <tissue evidence="3">Muscle</tissue>
    </source>
</reference>
<feature type="compositionally biased region" description="Basic residues" evidence="1">
    <location>
        <begin position="15"/>
        <end position="30"/>
    </location>
</feature>
<dbReference type="SMART" id="SM00256">
    <property type="entry name" value="FBOX"/>
    <property type="match status" value="1"/>
</dbReference>
<dbReference type="PROSITE" id="PS50181">
    <property type="entry name" value="FBOX"/>
    <property type="match status" value="1"/>
</dbReference>
<dbReference type="GO" id="GO:0031146">
    <property type="term" value="P:SCF-dependent proteasomal ubiquitin-dependent protein catabolic process"/>
    <property type="evidence" value="ECO:0007669"/>
    <property type="project" value="InterPro"/>
</dbReference>
<feature type="region of interest" description="Disordered" evidence="1">
    <location>
        <begin position="1"/>
        <end position="46"/>
    </location>
</feature>
<dbReference type="GO" id="GO:0019005">
    <property type="term" value="C:SCF ubiquitin ligase complex"/>
    <property type="evidence" value="ECO:0007669"/>
    <property type="project" value="TreeGrafter"/>
</dbReference>
<feature type="domain" description="F-box" evidence="2">
    <location>
        <begin position="86"/>
        <end position="132"/>
    </location>
</feature>
<dbReference type="SUPFAM" id="SSF52047">
    <property type="entry name" value="RNI-like"/>
    <property type="match status" value="1"/>
</dbReference>
<dbReference type="Pfam" id="PF12937">
    <property type="entry name" value="F-box-like"/>
    <property type="match status" value="1"/>
</dbReference>
<evidence type="ECO:0000256" key="1">
    <source>
        <dbReference type="SAM" id="MobiDB-lite"/>
    </source>
</evidence>
<comment type="caution">
    <text evidence="3">The sequence shown here is derived from an EMBL/GenBank/DDBJ whole genome shotgun (WGS) entry which is preliminary data.</text>
</comment>
<dbReference type="InterPro" id="IPR036047">
    <property type="entry name" value="F-box-like_dom_sf"/>
</dbReference>
<dbReference type="InterPro" id="IPR039588">
    <property type="entry name" value="FBXO4"/>
</dbReference>
<evidence type="ECO:0000313" key="3">
    <source>
        <dbReference type="EMBL" id="KAK7115664.1"/>
    </source>
</evidence>
<accession>A0AAN9C1Q6</accession>
<dbReference type="AlphaFoldDB" id="A0AAN9C1Q6"/>
<dbReference type="SUPFAM" id="SSF81383">
    <property type="entry name" value="F-box domain"/>
    <property type="match status" value="1"/>
</dbReference>
<dbReference type="InterPro" id="IPR001810">
    <property type="entry name" value="F-box_dom"/>
</dbReference>
<gene>
    <name evidence="3" type="ORF">V1264_001493</name>
</gene>
<protein>
    <recommendedName>
        <fullName evidence="2">F-box domain-containing protein</fullName>
    </recommendedName>
</protein>